<keyword evidence="1" id="KW-0805">Transcription regulation</keyword>
<evidence type="ECO:0000256" key="2">
    <source>
        <dbReference type="ARBA" id="ARBA00023125"/>
    </source>
</evidence>
<dbReference type="GO" id="GO:0006355">
    <property type="term" value="P:regulation of DNA-templated transcription"/>
    <property type="evidence" value="ECO:0007669"/>
    <property type="project" value="InterPro"/>
</dbReference>
<evidence type="ECO:0000256" key="1">
    <source>
        <dbReference type="ARBA" id="ARBA00023015"/>
    </source>
</evidence>
<evidence type="ECO:0000259" key="4">
    <source>
        <dbReference type="PROSITE" id="PS50043"/>
    </source>
</evidence>
<evidence type="ECO:0000313" key="5">
    <source>
        <dbReference type="EMBL" id="KEA56216.1"/>
    </source>
</evidence>
<dbReference type="InterPro" id="IPR000792">
    <property type="entry name" value="Tscrpt_reg_LuxR_C"/>
</dbReference>
<dbReference type="EMBL" id="JJOA01000032">
    <property type="protein sequence ID" value="KEA56216.1"/>
    <property type="molecule type" value="Genomic_DNA"/>
</dbReference>
<dbReference type="GO" id="GO:0003677">
    <property type="term" value="F:DNA binding"/>
    <property type="evidence" value="ECO:0007669"/>
    <property type="project" value="UniProtKB-KW"/>
</dbReference>
<feature type="domain" description="HTH luxR-type" evidence="4">
    <location>
        <begin position="172"/>
        <end position="237"/>
    </location>
</feature>
<comment type="caution">
    <text evidence="5">The sequence shown here is derived from an EMBL/GenBank/DDBJ whole genome shotgun (WGS) entry which is preliminary data.</text>
</comment>
<dbReference type="OrthoDB" id="9794397at2"/>
<dbReference type="SUPFAM" id="SSF46894">
    <property type="entry name" value="C-terminal effector domain of the bipartite response regulators"/>
    <property type="match status" value="1"/>
</dbReference>
<accession>A0A071MI82</accession>
<dbReference type="SMART" id="SM00421">
    <property type="entry name" value="HTH_LUXR"/>
    <property type="match status" value="1"/>
</dbReference>
<sequence>MHECELTNAGRRDQFSVDSRFAEETIHFVARTTGVRAMAFYFVDDDTGYCNFQRHEVPETFHRQYETGMCKYDPFEIHRVALSDLRSAMLTQRVGHCPEDQHYVRFLRAHGYTDVVEMLFRSERRVVGGMSLLLHECDDDAEILSAVDAMQPYIEFNLCRVRTRGTPALKREAAQRFLLSSREIDVVDLMMRGATNNDIASSLYISVATVKTHVMKIFHKVGVSNRSTLVSKLSEYGFH</sequence>
<dbReference type="PROSITE" id="PS50043">
    <property type="entry name" value="HTH_LUXR_2"/>
    <property type="match status" value="1"/>
</dbReference>
<name>A0A071MI82_9BURK</name>
<evidence type="ECO:0000256" key="3">
    <source>
        <dbReference type="ARBA" id="ARBA00023163"/>
    </source>
</evidence>
<dbReference type="AlphaFoldDB" id="A0A071MI82"/>
<gene>
    <name evidence="5" type="ORF">DT99_28260</name>
</gene>
<keyword evidence="2" id="KW-0238">DNA-binding</keyword>
<dbReference type="Pfam" id="PF00196">
    <property type="entry name" value="GerE"/>
    <property type="match status" value="1"/>
</dbReference>
<proteinExistence type="predicted"/>
<dbReference type="PANTHER" id="PTHR44688">
    <property type="entry name" value="DNA-BINDING TRANSCRIPTIONAL ACTIVATOR DEVR_DOSR"/>
    <property type="match status" value="1"/>
</dbReference>
<dbReference type="PRINTS" id="PR00038">
    <property type="entry name" value="HTHLUXR"/>
</dbReference>
<dbReference type="InterPro" id="IPR016032">
    <property type="entry name" value="Sig_transdc_resp-reg_C-effctor"/>
</dbReference>
<protein>
    <recommendedName>
        <fullName evidence="4">HTH luxR-type domain-containing protein</fullName>
    </recommendedName>
</protein>
<dbReference type="CDD" id="cd06170">
    <property type="entry name" value="LuxR_C_like"/>
    <property type="match status" value="1"/>
</dbReference>
<reference evidence="5" key="1">
    <citation type="submission" date="2014-04" db="EMBL/GenBank/DDBJ databases">
        <title>In planta biocontrol of soil-borne Fusarium wilt of banana through a plant endophytic bacterium, Burkholderia cenocepacia 869T2.</title>
        <authorList>
            <person name="Ho Y.-N."/>
            <person name="Chiang H.-M."/>
            <person name="Chao C.-P."/>
            <person name="Su C.-C."/>
            <person name="Hsu H.-F."/>
            <person name="Guo C.-T."/>
            <person name="Hsieh J.-L."/>
            <person name="Huang C.-C."/>
        </authorList>
    </citation>
    <scope>NUCLEOTIDE SEQUENCE [LARGE SCALE GENOMIC DNA]</scope>
    <source>
        <strain evidence="5">869T2</strain>
    </source>
</reference>
<organism evidence="5">
    <name type="scientific">Burkholderia cenocepacia</name>
    <dbReference type="NCBI Taxonomy" id="95486"/>
    <lineage>
        <taxon>Bacteria</taxon>
        <taxon>Pseudomonadati</taxon>
        <taxon>Pseudomonadota</taxon>
        <taxon>Betaproteobacteria</taxon>
        <taxon>Burkholderiales</taxon>
        <taxon>Burkholderiaceae</taxon>
        <taxon>Burkholderia</taxon>
        <taxon>Burkholderia cepacia complex</taxon>
    </lineage>
</organism>
<dbReference type="PANTHER" id="PTHR44688:SF16">
    <property type="entry name" value="DNA-BINDING TRANSCRIPTIONAL ACTIVATOR DEVR_DOSR"/>
    <property type="match status" value="1"/>
</dbReference>
<keyword evidence="3" id="KW-0804">Transcription</keyword>
<dbReference type="InterPro" id="IPR036388">
    <property type="entry name" value="WH-like_DNA-bd_sf"/>
</dbReference>
<dbReference type="Gene3D" id="1.10.10.10">
    <property type="entry name" value="Winged helix-like DNA-binding domain superfamily/Winged helix DNA-binding domain"/>
    <property type="match status" value="1"/>
</dbReference>